<name>A0AAP9R1H4_KLEAE</name>
<dbReference type="EMBL" id="CP055904">
    <property type="protein sequence ID" value="QMR42608.1"/>
    <property type="molecule type" value="Genomic_DNA"/>
</dbReference>
<keyword evidence="1" id="KW-0812">Transmembrane</keyword>
<evidence type="ECO:0000313" key="2">
    <source>
        <dbReference type="EMBL" id="QMR42608.1"/>
    </source>
</evidence>
<evidence type="ECO:0000256" key="1">
    <source>
        <dbReference type="SAM" id="Phobius"/>
    </source>
</evidence>
<proteinExistence type="predicted"/>
<keyword evidence="1" id="KW-1133">Transmembrane helix</keyword>
<organism evidence="2 3">
    <name type="scientific">Klebsiella aerogenes</name>
    <name type="common">Enterobacter aerogenes</name>
    <dbReference type="NCBI Taxonomy" id="548"/>
    <lineage>
        <taxon>Bacteria</taxon>
        <taxon>Pseudomonadati</taxon>
        <taxon>Pseudomonadota</taxon>
        <taxon>Gammaproteobacteria</taxon>
        <taxon>Enterobacterales</taxon>
        <taxon>Enterobacteriaceae</taxon>
        <taxon>Klebsiella/Raoultella group</taxon>
        <taxon>Klebsiella</taxon>
    </lineage>
</organism>
<dbReference type="Proteomes" id="UP000514462">
    <property type="component" value="Chromosome"/>
</dbReference>
<reference evidence="3" key="1">
    <citation type="submission" date="2020-06" db="EMBL/GenBank/DDBJ databases">
        <title>REHAB project genomes.</title>
        <authorList>
            <person name="Shaw L.P."/>
        </authorList>
    </citation>
    <scope>NUCLEOTIDE SEQUENCE [LARGE SCALE GENOMIC DNA]</scope>
    <source>
        <strain evidence="3">RHBSTW-00938</strain>
    </source>
</reference>
<accession>A0AAP9R1H4</accession>
<evidence type="ECO:0000313" key="3">
    <source>
        <dbReference type="Proteomes" id="UP000514462"/>
    </source>
</evidence>
<feature type="transmembrane region" description="Helical" evidence="1">
    <location>
        <begin position="6"/>
        <end position="32"/>
    </location>
</feature>
<gene>
    <name evidence="2" type="ORF">HV331_07425</name>
</gene>
<dbReference type="AlphaFoldDB" id="A0AAP9R1H4"/>
<protein>
    <submittedName>
        <fullName evidence="2">Uncharacterized protein</fullName>
    </submittedName>
</protein>
<keyword evidence="1" id="KW-0472">Membrane</keyword>
<sequence>MKSLFFAFFIIAVSMFSGVIIAEVSYFLLLFIKYLAYGYIETECSEILKGLKIGGVGGGVLGCGIILSKLIKVKGF</sequence>